<dbReference type="EMBL" id="QNGE01000303">
    <property type="protein sequence ID" value="KAA3680999.1"/>
    <property type="molecule type" value="Genomic_DNA"/>
</dbReference>
<name>A0A5J4NZK6_9TREM</name>
<comment type="caution">
    <text evidence="2">The sequence shown here is derived from an EMBL/GenBank/DDBJ whole genome shotgun (WGS) entry which is preliminary data.</text>
</comment>
<keyword evidence="3" id="KW-1185">Reference proteome</keyword>
<dbReference type="Proteomes" id="UP000324629">
    <property type="component" value="Unassembled WGS sequence"/>
</dbReference>
<sequence length="422" mass="48676">MLVTKPSRSRHSWQKNYALTTVRRQVNRSAYEELDLPTVPKLSTGEDGYQQELYAKETPTVEFNSQESLNYDNDLPPLSTVSLTSGKGKHYQLTFKAKDPEFYYLYIHRRKSPEGSTQKGCQACSKDYFVEVRDLNCQKFVLRMKRYRIAARSESEDTDSGEKKRTFAKAKDPGTVKSDKRKRSSGKLARNQIFIQKDGVQLRLASFAMRVDIAQQMYDRRPSSVDSQTDPKKGTYNAEPNRASLVARVRGDVVRIRFVLHDLEIKPISVYVSRGAQCTERYAYVKFQPAGAQKFTFCAVPLSTYKYRDPMVIIRKQNYERKKQGQDPKWLVEQRRRRQEKGIVAQTESLGVQEPTTSVIVFELNGHRVKLRCGHMDATLISGEDMYDEFVLANKQESRMIIKSVSVRDSFATIYRIFVISL</sequence>
<organism evidence="2 3">
    <name type="scientific">Paragonimus westermani</name>
    <dbReference type="NCBI Taxonomy" id="34504"/>
    <lineage>
        <taxon>Eukaryota</taxon>
        <taxon>Metazoa</taxon>
        <taxon>Spiralia</taxon>
        <taxon>Lophotrochozoa</taxon>
        <taxon>Platyhelminthes</taxon>
        <taxon>Trematoda</taxon>
        <taxon>Digenea</taxon>
        <taxon>Plagiorchiida</taxon>
        <taxon>Troglotremata</taxon>
        <taxon>Troglotrematidae</taxon>
        <taxon>Paragonimus</taxon>
    </lineage>
</organism>
<feature type="region of interest" description="Disordered" evidence="1">
    <location>
        <begin position="219"/>
        <end position="239"/>
    </location>
</feature>
<evidence type="ECO:0000313" key="3">
    <source>
        <dbReference type="Proteomes" id="UP000324629"/>
    </source>
</evidence>
<evidence type="ECO:0000313" key="2">
    <source>
        <dbReference type="EMBL" id="KAA3680999.1"/>
    </source>
</evidence>
<evidence type="ECO:0000256" key="1">
    <source>
        <dbReference type="SAM" id="MobiDB-lite"/>
    </source>
</evidence>
<feature type="compositionally biased region" description="Basic and acidic residues" evidence="1">
    <location>
        <begin position="219"/>
        <end position="233"/>
    </location>
</feature>
<accession>A0A5J4NZK6</accession>
<protein>
    <submittedName>
        <fullName evidence="2">Uncharacterized protein</fullName>
    </submittedName>
</protein>
<dbReference type="AlphaFoldDB" id="A0A5J4NZK6"/>
<feature type="compositionally biased region" description="Basic and acidic residues" evidence="1">
    <location>
        <begin position="151"/>
        <end position="178"/>
    </location>
</feature>
<feature type="region of interest" description="Disordered" evidence="1">
    <location>
        <begin position="151"/>
        <end position="184"/>
    </location>
</feature>
<proteinExistence type="predicted"/>
<gene>
    <name evidence="2" type="ORF">DEA37_0002625</name>
</gene>
<reference evidence="2 3" key="1">
    <citation type="journal article" date="2019" name="Gigascience">
        <title>Whole-genome sequence of the oriental lung fluke Paragonimus westermani.</title>
        <authorList>
            <person name="Oey H."/>
            <person name="Zakrzewski M."/>
            <person name="Narain K."/>
            <person name="Devi K.R."/>
            <person name="Agatsuma T."/>
            <person name="Nawaratna S."/>
            <person name="Gobert G.N."/>
            <person name="Jones M.K."/>
            <person name="Ragan M.A."/>
            <person name="McManus D.P."/>
            <person name="Krause L."/>
        </authorList>
    </citation>
    <scope>NUCLEOTIDE SEQUENCE [LARGE SCALE GENOMIC DNA]</scope>
    <source>
        <strain evidence="2 3">IND2009</strain>
    </source>
</reference>